<dbReference type="InterPro" id="IPR016186">
    <property type="entry name" value="C-type_lectin-like/link_sf"/>
</dbReference>
<dbReference type="Gene3D" id="3.10.100.10">
    <property type="entry name" value="Mannose-Binding Protein A, subunit A"/>
    <property type="match status" value="1"/>
</dbReference>
<sequence length="333" mass="38229">MASGGKLSVQHHNVNCGTRETTASWETKGEYLLKHLIVEYGGGAVMLWADSPLREPQRGITGGGASPQEAEPLHRRRSLSSLHEEWLLRRPALTHLYLQEDVWRTMKSILLLLVLLSAALADPRYNFCPEFWFMYKGGCYKYLSSLKSWYDAEYSFLQQMIQTAGQSRTWLGGFNLQTLTQNHWLWINRDGFYDTNWYQPSSVSSYPCMFMYSKRKSHSLVKYSSISCWRWLGKYSMRHKHSLHLLQEPVWLRRPLLSSLRFHSSAGQRRCNKLKVSSCCLDLADPGQSRPLVLMTRRQRAGCELVSGTDGSAACESVFVSLMSEEELGPINR</sequence>
<reference evidence="2 3" key="1">
    <citation type="journal article" date="2018" name="G3 (Bethesda)">
        <title>A High-Quality Reference Genome for the Invasive Mosquitofish Gambusia affinis Using a Chicago Library.</title>
        <authorList>
            <person name="Hoffberg S.L."/>
            <person name="Troendle N.J."/>
            <person name="Glenn T.C."/>
            <person name="Mahmud O."/>
            <person name="Louha S."/>
            <person name="Chalopin D."/>
            <person name="Bennetzen J.L."/>
            <person name="Mauricio R."/>
        </authorList>
    </citation>
    <scope>NUCLEOTIDE SEQUENCE [LARGE SCALE GENOMIC DNA]</scope>
    <source>
        <strain evidence="2">NE01/NJP1002.9</strain>
        <tissue evidence="2">Muscle</tissue>
    </source>
</reference>
<dbReference type="AlphaFoldDB" id="A0A315VFJ1"/>
<accession>A0A315VFJ1</accession>
<keyword evidence="3" id="KW-1185">Reference proteome</keyword>
<protein>
    <recommendedName>
        <fullName evidence="1">C-type lectin domain-containing protein</fullName>
    </recommendedName>
</protein>
<dbReference type="EMBL" id="NHOQ01001767">
    <property type="protein sequence ID" value="PWA22197.1"/>
    <property type="molecule type" value="Genomic_DNA"/>
</dbReference>
<dbReference type="InterPro" id="IPR001304">
    <property type="entry name" value="C-type_lectin-like"/>
</dbReference>
<name>A0A315VFJ1_GAMAF</name>
<dbReference type="Proteomes" id="UP000250572">
    <property type="component" value="Unassembled WGS sequence"/>
</dbReference>
<evidence type="ECO:0000259" key="1">
    <source>
        <dbReference type="PROSITE" id="PS50041"/>
    </source>
</evidence>
<dbReference type="PROSITE" id="PS50041">
    <property type="entry name" value="C_TYPE_LECTIN_2"/>
    <property type="match status" value="1"/>
</dbReference>
<proteinExistence type="predicted"/>
<evidence type="ECO:0000313" key="3">
    <source>
        <dbReference type="Proteomes" id="UP000250572"/>
    </source>
</evidence>
<feature type="domain" description="C-type lectin" evidence="1">
    <location>
        <begin position="125"/>
        <end position="228"/>
    </location>
</feature>
<dbReference type="InterPro" id="IPR016187">
    <property type="entry name" value="CTDL_fold"/>
</dbReference>
<gene>
    <name evidence="2" type="ORF">CCH79_00017432</name>
</gene>
<comment type="caution">
    <text evidence="2">The sequence shown here is derived from an EMBL/GenBank/DDBJ whole genome shotgun (WGS) entry which is preliminary data.</text>
</comment>
<evidence type="ECO:0000313" key="2">
    <source>
        <dbReference type="EMBL" id="PWA22197.1"/>
    </source>
</evidence>
<dbReference type="SUPFAM" id="SSF56436">
    <property type="entry name" value="C-type lectin-like"/>
    <property type="match status" value="1"/>
</dbReference>
<dbReference type="CDD" id="cd00037">
    <property type="entry name" value="CLECT"/>
    <property type="match status" value="1"/>
</dbReference>
<dbReference type="STRING" id="33528.ENSGAFP00000006244"/>
<organism evidence="2 3">
    <name type="scientific">Gambusia affinis</name>
    <name type="common">Western mosquitofish</name>
    <name type="synonym">Heterandria affinis</name>
    <dbReference type="NCBI Taxonomy" id="33528"/>
    <lineage>
        <taxon>Eukaryota</taxon>
        <taxon>Metazoa</taxon>
        <taxon>Chordata</taxon>
        <taxon>Craniata</taxon>
        <taxon>Vertebrata</taxon>
        <taxon>Euteleostomi</taxon>
        <taxon>Actinopterygii</taxon>
        <taxon>Neopterygii</taxon>
        <taxon>Teleostei</taxon>
        <taxon>Neoteleostei</taxon>
        <taxon>Acanthomorphata</taxon>
        <taxon>Ovalentaria</taxon>
        <taxon>Atherinomorphae</taxon>
        <taxon>Cyprinodontiformes</taxon>
        <taxon>Poeciliidae</taxon>
        <taxon>Poeciliinae</taxon>
        <taxon>Gambusia</taxon>
    </lineage>
</organism>